<proteinExistence type="predicted"/>
<dbReference type="GeneID" id="36347691"/>
<feature type="compositionally biased region" description="Polar residues" evidence="1">
    <location>
        <begin position="8"/>
        <end position="21"/>
    </location>
</feature>
<feature type="compositionally biased region" description="Polar residues" evidence="1">
    <location>
        <begin position="42"/>
        <end position="52"/>
    </location>
</feature>
<comment type="caution">
    <text evidence="2">The sequence shown here is derived from an EMBL/GenBank/DDBJ whole genome shotgun (WGS) entry which is preliminary data.</text>
</comment>
<gene>
    <name evidence="2" type="ORF">TGAM01_v207294</name>
</gene>
<keyword evidence="3" id="KW-1185">Reference proteome</keyword>
<protein>
    <submittedName>
        <fullName evidence="2">Uncharacterized protein</fullName>
    </submittedName>
</protein>
<dbReference type="Proteomes" id="UP000054821">
    <property type="component" value="Unassembled WGS sequence"/>
</dbReference>
<evidence type="ECO:0000256" key="1">
    <source>
        <dbReference type="SAM" id="MobiDB-lite"/>
    </source>
</evidence>
<name>A0A2P4ZI45_9HYPO</name>
<evidence type="ECO:0000313" key="3">
    <source>
        <dbReference type="Proteomes" id="UP000054821"/>
    </source>
</evidence>
<evidence type="ECO:0000313" key="2">
    <source>
        <dbReference type="EMBL" id="PON23966.1"/>
    </source>
</evidence>
<reference evidence="2 3" key="1">
    <citation type="journal article" date="2016" name="Genome Announc.">
        <title>Draft Whole-Genome Sequence of Trichoderma gamsii T6085, a Promising Biocontrol Agent of Fusarium Head Blight on Wheat.</title>
        <authorList>
            <person name="Baroncelli R."/>
            <person name="Zapparata A."/>
            <person name="Piaggeschi G."/>
            <person name="Sarrocco S."/>
            <person name="Vannacci G."/>
        </authorList>
    </citation>
    <scope>NUCLEOTIDE SEQUENCE [LARGE SCALE GENOMIC DNA]</scope>
    <source>
        <strain evidence="2 3">T6085</strain>
    </source>
</reference>
<dbReference type="AlphaFoldDB" id="A0A2P4ZI45"/>
<dbReference type="EMBL" id="JPDN02000026">
    <property type="protein sequence ID" value="PON23966.1"/>
    <property type="molecule type" value="Genomic_DNA"/>
</dbReference>
<sequence length="85" mass="9799">MPYRAKLPTTTNIQQHPTSSIRPIYSPRQNHLAKTRRVSPPLQKNPTTNSLFATRPDLSHTDFLFLNNPLDLMQFALPNKLHQHS</sequence>
<feature type="region of interest" description="Disordered" evidence="1">
    <location>
        <begin position="1"/>
        <end position="53"/>
    </location>
</feature>
<accession>A0A2P4ZI45</accession>
<organism evidence="2 3">
    <name type="scientific">Trichoderma gamsii</name>
    <dbReference type="NCBI Taxonomy" id="398673"/>
    <lineage>
        <taxon>Eukaryota</taxon>
        <taxon>Fungi</taxon>
        <taxon>Dikarya</taxon>
        <taxon>Ascomycota</taxon>
        <taxon>Pezizomycotina</taxon>
        <taxon>Sordariomycetes</taxon>
        <taxon>Hypocreomycetidae</taxon>
        <taxon>Hypocreales</taxon>
        <taxon>Hypocreaceae</taxon>
        <taxon>Trichoderma</taxon>
    </lineage>
</organism>
<dbReference type="RefSeq" id="XP_024405223.1">
    <property type="nucleotide sequence ID" value="XM_024550057.1"/>
</dbReference>